<protein>
    <recommendedName>
        <fullName evidence="4">CARDB protein</fullName>
    </recommendedName>
</protein>
<accession>A0ABD5W6V2</accession>
<dbReference type="Proteomes" id="UP001596445">
    <property type="component" value="Unassembled WGS sequence"/>
</dbReference>
<proteinExistence type="predicted"/>
<keyword evidence="3" id="KW-1185">Reference proteome</keyword>
<name>A0ABD5W6V2_9EURY</name>
<dbReference type="GeneID" id="76632220"/>
<gene>
    <name evidence="2" type="ORF">ACFQQG_18880</name>
</gene>
<reference evidence="2 3" key="1">
    <citation type="journal article" date="2019" name="Int. J. Syst. Evol. Microbiol.">
        <title>The Global Catalogue of Microorganisms (GCM) 10K type strain sequencing project: providing services to taxonomists for standard genome sequencing and annotation.</title>
        <authorList>
            <consortium name="The Broad Institute Genomics Platform"/>
            <consortium name="The Broad Institute Genome Sequencing Center for Infectious Disease"/>
            <person name="Wu L."/>
            <person name="Ma J."/>
        </authorList>
    </citation>
    <scope>NUCLEOTIDE SEQUENCE [LARGE SCALE GENOMIC DNA]</scope>
    <source>
        <strain evidence="2 3">JCM 30072</strain>
    </source>
</reference>
<evidence type="ECO:0000313" key="2">
    <source>
        <dbReference type="EMBL" id="MFC7059891.1"/>
    </source>
</evidence>
<feature type="region of interest" description="Disordered" evidence="1">
    <location>
        <begin position="53"/>
        <end position="106"/>
    </location>
</feature>
<dbReference type="EMBL" id="JBHSZI010000004">
    <property type="protein sequence ID" value="MFC7059891.1"/>
    <property type="molecule type" value="Genomic_DNA"/>
</dbReference>
<feature type="compositionally biased region" description="Acidic residues" evidence="1">
    <location>
        <begin position="57"/>
        <end position="67"/>
    </location>
</feature>
<evidence type="ECO:0000256" key="1">
    <source>
        <dbReference type="SAM" id="MobiDB-lite"/>
    </source>
</evidence>
<evidence type="ECO:0008006" key="4">
    <source>
        <dbReference type="Google" id="ProtNLM"/>
    </source>
</evidence>
<organism evidence="2 3">
    <name type="scientific">Halovenus salina</name>
    <dbReference type="NCBI Taxonomy" id="1510225"/>
    <lineage>
        <taxon>Archaea</taxon>
        <taxon>Methanobacteriati</taxon>
        <taxon>Methanobacteriota</taxon>
        <taxon>Stenosarchaea group</taxon>
        <taxon>Halobacteria</taxon>
        <taxon>Halobacteriales</taxon>
        <taxon>Haloarculaceae</taxon>
        <taxon>Halovenus</taxon>
    </lineage>
</organism>
<evidence type="ECO:0000313" key="3">
    <source>
        <dbReference type="Proteomes" id="UP001596445"/>
    </source>
</evidence>
<dbReference type="RefSeq" id="WP_267164398.1">
    <property type="nucleotide sequence ID" value="NZ_CP112974.1"/>
</dbReference>
<sequence>MLEKSQTHYVIFLQYSVVFIKYNMPLFVPANVKRERRRFLQVCGSITGSIVLAGCSGDDDEEEDETPEPTTTPTPEQEEETPTPEPTTTPTPEQEEETPTPEPEPAFGLVDVQAERVIMPDQTTYEATAFVENSGDADGTAEITVEFGPVRTTVEESIATGESLPLTAEFDAEVIDAGRYNLTLTLGEETRSVDVDVFAAIDEPSLFGSVVSEGDSSLSGAGIQAFAVKDGEFEYTRTSVDDSGHFVLDHPYEPRYTIGGVPLYTEPGEFNGVPPVFDLAGRQEVTSEVTFLGRVEIPEAYRTEVQLVDTAGEPLEDFTPISIRTPGGSGENNFTTDGEGYMIAEDGSETGIAAPSQEHGEYEIEARHDDGREVFGTIYGSSEGEEFTFEVEDPDRFR</sequence>
<dbReference type="AlphaFoldDB" id="A0ABD5W6V2"/>
<comment type="caution">
    <text evidence="2">The sequence shown here is derived from an EMBL/GenBank/DDBJ whole genome shotgun (WGS) entry which is preliminary data.</text>
</comment>